<keyword evidence="2" id="KW-0472">Membrane</keyword>
<keyword evidence="2" id="KW-0812">Transmembrane</keyword>
<comment type="caution">
    <text evidence="4">The sequence shown here is derived from an EMBL/GenBank/DDBJ whole genome shotgun (WGS) entry which is preliminary data.</text>
</comment>
<dbReference type="PANTHER" id="PTHR46719">
    <property type="entry name" value="TRANSCRIPTION FACTOR C2H2 FAMILY-RELATED"/>
    <property type="match status" value="1"/>
</dbReference>
<dbReference type="EMBL" id="JANQDX010000014">
    <property type="protein sequence ID" value="KAL0912068.1"/>
    <property type="molecule type" value="Genomic_DNA"/>
</dbReference>
<dbReference type="InterPro" id="IPR001841">
    <property type="entry name" value="Znf_RING"/>
</dbReference>
<proteinExistence type="predicted"/>
<organism evidence="4 5">
    <name type="scientific">Dendrobium thyrsiflorum</name>
    <name type="common">Pinecone-like raceme dendrobium</name>
    <name type="synonym">Orchid</name>
    <dbReference type="NCBI Taxonomy" id="117978"/>
    <lineage>
        <taxon>Eukaryota</taxon>
        <taxon>Viridiplantae</taxon>
        <taxon>Streptophyta</taxon>
        <taxon>Embryophyta</taxon>
        <taxon>Tracheophyta</taxon>
        <taxon>Spermatophyta</taxon>
        <taxon>Magnoliopsida</taxon>
        <taxon>Liliopsida</taxon>
        <taxon>Asparagales</taxon>
        <taxon>Orchidaceae</taxon>
        <taxon>Epidendroideae</taxon>
        <taxon>Malaxideae</taxon>
        <taxon>Dendrobiinae</taxon>
        <taxon>Dendrobium</taxon>
    </lineage>
</organism>
<name>A0ABD0UHC8_DENTH</name>
<dbReference type="Pfam" id="PF13639">
    <property type="entry name" value="zf-RING_2"/>
    <property type="match status" value="1"/>
</dbReference>
<dbReference type="InterPro" id="IPR013083">
    <property type="entry name" value="Znf_RING/FYVE/PHD"/>
</dbReference>
<keyword evidence="2" id="KW-1133">Transmembrane helix</keyword>
<dbReference type="AlphaFoldDB" id="A0ABD0UHC8"/>
<keyword evidence="1" id="KW-0862">Zinc</keyword>
<dbReference type="SMART" id="SM00184">
    <property type="entry name" value="RING"/>
    <property type="match status" value="1"/>
</dbReference>
<reference evidence="4 5" key="1">
    <citation type="journal article" date="2024" name="Plant Biotechnol. J.">
        <title>Dendrobium thyrsiflorum genome and its molecular insights into genes involved in important horticultural traits.</title>
        <authorList>
            <person name="Chen B."/>
            <person name="Wang J.Y."/>
            <person name="Zheng P.J."/>
            <person name="Li K.L."/>
            <person name="Liang Y.M."/>
            <person name="Chen X.F."/>
            <person name="Zhang C."/>
            <person name="Zhao X."/>
            <person name="He X."/>
            <person name="Zhang G.Q."/>
            <person name="Liu Z.J."/>
            <person name="Xu Q."/>
        </authorList>
    </citation>
    <scope>NUCLEOTIDE SEQUENCE [LARGE SCALE GENOMIC DNA]</scope>
    <source>
        <strain evidence="4">GZMU011</strain>
    </source>
</reference>
<dbReference type="PROSITE" id="PS50089">
    <property type="entry name" value="ZF_RING_2"/>
    <property type="match status" value="1"/>
</dbReference>
<dbReference type="SUPFAM" id="SSF57850">
    <property type="entry name" value="RING/U-box"/>
    <property type="match status" value="1"/>
</dbReference>
<dbReference type="Gene3D" id="3.30.40.10">
    <property type="entry name" value="Zinc/RING finger domain, C3HC4 (zinc finger)"/>
    <property type="match status" value="1"/>
</dbReference>
<evidence type="ECO:0000259" key="3">
    <source>
        <dbReference type="PROSITE" id="PS50089"/>
    </source>
</evidence>
<dbReference type="InterPro" id="IPR045899">
    <property type="entry name" value="ATL71-like"/>
</dbReference>
<sequence length="164" mass="18191">MATNTTSSSSATKEVSILKSDGFHGFGYGMAVAMGIFLLITTVTLIIYYFLRWKNKNIRAYEHQSDAVMEAELADVEQGIDETTLKSFPKVIYGEDEVGSTTNDAFCSICLLDYTDAQILRLLPDCRHIFHAGCVDEWLRQHPTCPICRSTPLPSISMTPLLGS</sequence>
<protein>
    <recommendedName>
        <fullName evidence="3">RING-type domain-containing protein</fullName>
    </recommendedName>
</protein>
<dbReference type="CDD" id="cd16461">
    <property type="entry name" value="RING-H2_EL5-like"/>
    <property type="match status" value="1"/>
</dbReference>
<keyword evidence="1" id="KW-0863">Zinc-finger</keyword>
<feature type="domain" description="RING-type" evidence="3">
    <location>
        <begin position="107"/>
        <end position="149"/>
    </location>
</feature>
<evidence type="ECO:0000313" key="4">
    <source>
        <dbReference type="EMBL" id="KAL0912068.1"/>
    </source>
</evidence>
<accession>A0ABD0UHC8</accession>
<evidence type="ECO:0000256" key="2">
    <source>
        <dbReference type="SAM" id="Phobius"/>
    </source>
</evidence>
<dbReference type="Proteomes" id="UP001552299">
    <property type="component" value="Unassembled WGS sequence"/>
</dbReference>
<dbReference type="GO" id="GO:0008270">
    <property type="term" value="F:zinc ion binding"/>
    <property type="evidence" value="ECO:0007669"/>
    <property type="project" value="UniProtKB-KW"/>
</dbReference>
<keyword evidence="1" id="KW-0479">Metal-binding</keyword>
<gene>
    <name evidence="4" type="ORF">M5K25_018013</name>
</gene>
<evidence type="ECO:0000313" key="5">
    <source>
        <dbReference type="Proteomes" id="UP001552299"/>
    </source>
</evidence>
<keyword evidence="5" id="KW-1185">Reference proteome</keyword>
<dbReference type="PANTHER" id="PTHR46719:SF7">
    <property type="entry name" value="RING-H2 FINGER PROTEIN ATL71-RELATED"/>
    <property type="match status" value="1"/>
</dbReference>
<evidence type="ECO:0000256" key="1">
    <source>
        <dbReference type="PROSITE-ProRule" id="PRU00175"/>
    </source>
</evidence>
<feature type="transmembrane region" description="Helical" evidence="2">
    <location>
        <begin position="26"/>
        <end position="51"/>
    </location>
</feature>